<evidence type="ECO:0000313" key="2">
    <source>
        <dbReference type="EMBL" id="KAL0400428.1"/>
    </source>
</evidence>
<reference evidence="2" key="2">
    <citation type="journal article" date="2024" name="Plant">
        <title>Genomic evolution and insights into agronomic trait innovations of Sesamum species.</title>
        <authorList>
            <person name="Miao H."/>
            <person name="Wang L."/>
            <person name="Qu L."/>
            <person name="Liu H."/>
            <person name="Sun Y."/>
            <person name="Le M."/>
            <person name="Wang Q."/>
            <person name="Wei S."/>
            <person name="Zheng Y."/>
            <person name="Lin W."/>
            <person name="Duan Y."/>
            <person name="Cao H."/>
            <person name="Xiong S."/>
            <person name="Wang X."/>
            <person name="Wei L."/>
            <person name="Li C."/>
            <person name="Ma Q."/>
            <person name="Ju M."/>
            <person name="Zhao R."/>
            <person name="Li G."/>
            <person name="Mu C."/>
            <person name="Tian Q."/>
            <person name="Mei H."/>
            <person name="Zhang T."/>
            <person name="Gao T."/>
            <person name="Zhang H."/>
        </authorList>
    </citation>
    <scope>NUCLEOTIDE SEQUENCE</scope>
    <source>
        <strain evidence="2">G02</strain>
    </source>
</reference>
<organism evidence="2">
    <name type="scientific">Sesamum radiatum</name>
    <name type="common">Black benniseed</name>
    <dbReference type="NCBI Taxonomy" id="300843"/>
    <lineage>
        <taxon>Eukaryota</taxon>
        <taxon>Viridiplantae</taxon>
        <taxon>Streptophyta</taxon>
        <taxon>Embryophyta</taxon>
        <taxon>Tracheophyta</taxon>
        <taxon>Spermatophyta</taxon>
        <taxon>Magnoliopsida</taxon>
        <taxon>eudicotyledons</taxon>
        <taxon>Gunneridae</taxon>
        <taxon>Pentapetalae</taxon>
        <taxon>asterids</taxon>
        <taxon>lamiids</taxon>
        <taxon>Lamiales</taxon>
        <taxon>Pedaliaceae</taxon>
        <taxon>Sesamum</taxon>
    </lineage>
</organism>
<evidence type="ECO:0000256" key="1">
    <source>
        <dbReference type="SAM" id="MobiDB-lite"/>
    </source>
</evidence>
<feature type="compositionally biased region" description="Basic and acidic residues" evidence="1">
    <location>
        <begin position="85"/>
        <end position="98"/>
    </location>
</feature>
<accession>A0AAW2T8G4</accession>
<comment type="caution">
    <text evidence="2">The sequence shown here is derived from an EMBL/GenBank/DDBJ whole genome shotgun (WGS) entry which is preliminary data.</text>
</comment>
<name>A0AAW2T8G4_SESRA</name>
<reference evidence="2" key="1">
    <citation type="submission" date="2020-06" db="EMBL/GenBank/DDBJ databases">
        <authorList>
            <person name="Li T."/>
            <person name="Hu X."/>
            <person name="Zhang T."/>
            <person name="Song X."/>
            <person name="Zhang H."/>
            <person name="Dai N."/>
            <person name="Sheng W."/>
            <person name="Hou X."/>
            <person name="Wei L."/>
        </authorList>
    </citation>
    <scope>NUCLEOTIDE SEQUENCE</scope>
    <source>
        <strain evidence="2">G02</strain>
        <tissue evidence="2">Leaf</tissue>
    </source>
</reference>
<gene>
    <name evidence="2" type="ORF">Sradi_2386100</name>
</gene>
<protein>
    <submittedName>
        <fullName evidence="2">Uncharacterized protein</fullName>
    </submittedName>
</protein>
<feature type="region of interest" description="Disordered" evidence="1">
    <location>
        <begin position="32"/>
        <end position="98"/>
    </location>
</feature>
<proteinExistence type="predicted"/>
<dbReference type="EMBL" id="JACGWJ010000009">
    <property type="protein sequence ID" value="KAL0400428.1"/>
    <property type="molecule type" value="Genomic_DNA"/>
</dbReference>
<sequence>MQARIANRFRVKEGAFASHNCGRSRLFATQAYTPSVGDRSQGPLGLPSEPTAPSPAPIKVATGDTGSTTRFQVYTPWTRSSDQALDSKGKEVTEGPRN</sequence>
<dbReference type="AlphaFoldDB" id="A0AAW2T8G4"/>
<feature type="compositionally biased region" description="Polar residues" evidence="1">
    <location>
        <begin position="64"/>
        <end position="84"/>
    </location>
</feature>